<dbReference type="Pfam" id="PF04354">
    <property type="entry name" value="ZipA_C"/>
    <property type="match status" value="1"/>
</dbReference>
<evidence type="ECO:0000259" key="4">
    <source>
        <dbReference type="Pfam" id="PF04354"/>
    </source>
</evidence>
<dbReference type="EMBL" id="DXFC01000131">
    <property type="protein sequence ID" value="HIX61466.1"/>
    <property type="molecule type" value="Genomic_DNA"/>
</dbReference>
<feature type="region of interest" description="Disordered" evidence="3">
    <location>
        <begin position="1"/>
        <end position="27"/>
    </location>
</feature>
<evidence type="ECO:0000256" key="2">
    <source>
        <dbReference type="RuleBase" id="RU003613"/>
    </source>
</evidence>
<dbReference type="Gene3D" id="3.30.1400.10">
    <property type="entry name" value="ZipA, C-terminal FtsZ-binding domain"/>
    <property type="match status" value="1"/>
</dbReference>
<name>A0A9D2B5P9_9GAMM</name>
<reference evidence="5" key="2">
    <citation type="submission" date="2021-04" db="EMBL/GenBank/DDBJ databases">
        <authorList>
            <person name="Gilroy R."/>
        </authorList>
    </citation>
    <scope>NUCLEOTIDE SEQUENCE</scope>
    <source>
        <strain evidence="5">1193</strain>
    </source>
</reference>
<accession>A0A9D2B5P9</accession>
<dbReference type="InterPro" id="IPR036765">
    <property type="entry name" value="ZipA_FtsZ-bd_C_sf"/>
</dbReference>
<keyword evidence="1" id="KW-0132">Cell division</keyword>
<dbReference type="SUPFAM" id="SSF64383">
    <property type="entry name" value="Cell-division protein ZipA, C-terminal domain"/>
    <property type="match status" value="1"/>
</dbReference>
<dbReference type="GO" id="GO:0090529">
    <property type="term" value="P:cell septum assembly"/>
    <property type="evidence" value="ECO:0007669"/>
    <property type="project" value="InterPro"/>
</dbReference>
<protein>
    <recommendedName>
        <fullName evidence="1">Cell division protein ZipA</fullName>
    </recommendedName>
</protein>
<keyword evidence="2" id="KW-0472">Membrane</keyword>
<feature type="domain" description="ZipA C-terminal FtsZ-binding" evidence="4">
    <location>
        <begin position="59"/>
        <end position="166"/>
    </location>
</feature>
<keyword evidence="2" id="KW-1003">Cell membrane</keyword>
<comment type="caution">
    <text evidence="5">The sequence shown here is derived from an EMBL/GenBank/DDBJ whole genome shotgun (WGS) entry which is preliminary data.</text>
</comment>
<reference evidence="5" key="1">
    <citation type="journal article" date="2021" name="PeerJ">
        <title>Extensive microbial diversity within the chicken gut microbiome revealed by metagenomics and culture.</title>
        <authorList>
            <person name="Gilroy R."/>
            <person name="Ravi A."/>
            <person name="Getino M."/>
            <person name="Pursley I."/>
            <person name="Horton D.L."/>
            <person name="Alikhan N.F."/>
            <person name="Baker D."/>
            <person name="Gharbi K."/>
            <person name="Hall N."/>
            <person name="Watson M."/>
            <person name="Adriaenssens E.M."/>
            <person name="Foster-Nyarko E."/>
            <person name="Jarju S."/>
            <person name="Secka A."/>
            <person name="Antonio M."/>
            <person name="Oren A."/>
            <person name="Chaudhuri R.R."/>
            <person name="La Ragione R."/>
            <person name="Hildebrand F."/>
            <person name="Pallen M.J."/>
        </authorList>
    </citation>
    <scope>NUCLEOTIDE SEQUENCE</scope>
    <source>
        <strain evidence="5">1193</strain>
    </source>
</reference>
<sequence length="177" mass="19739">PEFPEPTQAVEEVKETGDKPEPETDSTSLHRFRVVSGDDIKQCLFVILDWPGPDTNRRLAKLFEQYQAQYDAKLGVYTIRAPRAGYRLTVANSSPPGILPPIHEGGDQPTVAGVSILIHFLNKRNVARYPDTLIELTQAIVAIGGHILDAERNVVSTQEFEKLREQALLREAALRGR</sequence>
<keyword evidence="2" id="KW-0812">Transmembrane</keyword>
<comment type="function">
    <text evidence="1">Essential cell division protein that stabilizes the FtsZ protofilaments by cross-linking them and that serves as a cytoplasmic membrane anchor for the Z ring. Also required for the recruitment to the septal ring of downstream cell division proteins.</text>
</comment>
<evidence type="ECO:0000256" key="3">
    <source>
        <dbReference type="SAM" id="MobiDB-lite"/>
    </source>
</evidence>
<feature type="non-terminal residue" evidence="5">
    <location>
        <position position="1"/>
    </location>
</feature>
<dbReference type="AlphaFoldDB" id="A0A9D2B5P9"/>
<organism evidence="5 6">
    <name type="scientific">Candidatus Halomonas stercoripullorum</name>
    <dbReference type="NCBI Taxonomy" id="2838617"/>
    <lineage>
        <taxon>Bacteria</taxon>
        <taxon>Pseudomonadati</taxon>
        <taxon>Pseudomonadota</taxon>
        <taxon>Gammaproteobacteria</taxon>
        <taxon>Oceanospirillales</taxon>
        <taxon>Halomonadaceae</taxon>
        <taxon>Halomonas</taxon>
    </lineage>
</organism>
<comment type="subcellular location">
    <subcellularLocation>
        <location evidence="2">Cell inner membrane</location>
        <topology evidence="2">Single-pass type I membrane protein</topology>
    </subcellularLocation>
</comment>
<proteinExistence type="inferred from homology"/>
<feature type="compositionally biased region" description="Basic and acidic residues" evidence="3">
    <location>
        <begin position="11"/>
        <end position="22"/>
    </location>
</feature>
<dbReference type="InterPro" id="IPR007449">
    <property type="entry name" value="ZipA_FtsZ-bd_C"/>
</dbReference>
<keyword evidence="1" id="KW-0131">Cell cycle</keyword>
<evidence type="ECO:0000256" key="1">
    <source>
        <dbReference type="RuleBase" id="RU003612"/>
    </source>
</evidence>
<keyword evidence="2" id="KW-0997">Cell inner membrane</keyword>
<dbReference type="Proteomes" id="UP000824248">
    <property type="component" value="Unassembled WGS sequence"/>
</dbReference>
<evidence type="ECO:0000313" key="6">
    <source>
        <dbReference type="Proteomes" id="UP000824248"/>
    </source>
</evidence>
<comment type="similarity">
    <text evidence="1">Belongs to the ZipA family.</text>
</comment>
<evidence type="ECO:0000313" key="5">
    <source>
        <dbReference type="EMBL" id="HIX61466.1"/>
    </source>
</evidence>
<gene>
    <name evidence="5" type="ORF">H9854_04425</name>
</gene>